<dbReference type="InterPro" id="IPR011990">
    <property type="entry name" value="TPR-like_helical_dom_sf"/>
</dbReference>
<dbReference type="GO" id="GO:0005524">
    <property type="term" value="F:ATP binding"/>
    <property type="evidence" value="ECO:0007669"/>
    <property type="project" value="UniProtKB-KW"/>
</dbReference>
<dbReference type="InterPro" id="IPR020635">
    <property type="entry name" value="Tyr_kinase_cat_dom"/>
</dbReference>
<dbReference type="Gene3D" id="1.10.510.10">
    <property type="entry name" value="Transferase(Phosphotransferase) domain 1"/>
    <property type="match status" value="1"/>
</dbReference>
<proteinExistence type="predicted"/>
<dbReference type="SUPFAM" id="SSF56112">
    <property type="entry name" value="Protein kinase-like (PK-like)"/>
    <property type="match status" value="1"/>
</dbReference>
<feature type="domain" description="Protein kinase" evidence="3">
    <location>
        <begin position="58"/>
        <end position="344"/>
    </location>
</feature>
<keyword evidence="2" id="KW-0067">ATP-binding</keyword>
<dbReference type="OrthoDB" id="2394545at2759"/>
<evidence type="ECO:0000313" key="5">
    <source>
        <dbReference type="Proteomes" id="UP000439903"/>
    </source>
</evidence>
<reference evidence="4 5" key="1">
    <citation type="journal article" date="2019" name="Environ. Microbiol.">
        <title>At the nexus of three kingdoms: the genome of the mycorrhizal fungus Gigaspora margarita provides insights into plant, endobacterial and fungal interactions.</title>
        <authorList>
            <person name="Venice F."/>
            <person name="Ghignone S."/>
            <person name="Salvioli di Fossalunga A."/>
            <person name="Amselem J."/>
            <person name="Novero M."/>
            <person name="Xianan X."/>
            <person name="Sedzielewska Toro K."/>
            <person name="Morin E."/>
            <person name="Lipzen A."/>
            <person name="Grigoriev I.V."/>
            <person name="Henrissat B."/>
            <person name="Martin F.M."/>
            <person name="Bonfante P."/>
        </authorList>
    </citation>
    <scope>NUCLEOTIDE SEQUENCE [LARGE SCALE GENOMIC DNA]</scope>
    <source>
        <strain evidence="4 5">BEG34</strain>
    </source>
</reference>
<dbReference type="PANTHER" id="PTHR44329:SF298">
    <property type="entry name" value="MIXED LINEAGE KINASE DOMAIN-LIKE PROTEIN"/>
    <property type="match status" value="1"/>
</dbReference>
<keyword evidence="4" id="KW-0418">Kinase</keyword>
<gene>
    <name evidence="4" type="ORF">F8M41_017258</name>
</gene>
<organism evidence="4 5">
    <name type="scientific">Gigaspora margarita</name>
    <dbReference type="NCBI Taxonomy" id="4874"/>
    <lineage>
        <taxon>Eukaryota</taxon>
        <taxon>Fungi</taxon>
        <taxon>Fungi incertae sedis</taxon>
        <taxon>Mucoromycota</taxon>
        <taxon>Glomeromycotina</taxon>
        <taxon>Glomeromycetes</taxon>
        <taxon>Diversisporales</taxon>
        <taxon>Gigasporaceae</taxon>
        <taxon>Gigaspora</taxon>
    </lineage>
</organism>
<protein>
    <submittedName>
        <fullName evidence="4">Kinase-like protein</fullName>
    </submittedName>
</protein>
<keyword evidence="5" id="KW-1185">Reference proteome</keyword>
<accession>A0A8H4AN84</accession>
<keyword evidence="4" id="KW-0808">Transferase</keyword>
<dbReference type="GO" id="GO:0004713">
    <property type="term" value="F:protein tyrosine kinase activity"/>
    <property type="evidence" value="ECO:0007669"/>
    <property type="project" value="InterPro"/>
</dbReference>
<dbReference type="GO" id="GO:0097527">
    <property type="term" value="P:necroptotic signaling pathway"/>
    <property type="evidence" value="ECO:0007669"/>
    <property type="project" value="TreeGrafter"/>
</dbReference>
<keyword evidence="1" id="KW-0547">Nucleotide-binding</keyword>
<dbReference type="AlphaFoldDB" id="A0A8H4AN84"/>
<dbReference type="InterPro" id="IPR011009">
    <property type="entry name" value="Kinase-like_dom_sf"/>
</dbReference>
<evidence type="ECO:0000256" key="2">
    <source>
        <dbReference type="ARBA" id="ARBA00022840"/>
    </source>
</evidence>
<dbReference type="InterPro" id="IPR051681">
    <property type="entry name" value="Ser/Thr_Kinases-Pseudokinases"/>
</dbReference>
<dbReference type="Gene3D" id="1.25.40.10">
    <property type="entry name" value="Tetratricopeptide repeat domain"/>
    <property type="match status" value="1"/>
</dbReference>
<dbReference type="EMBL" id="WTPW01000393">
    <property type="protein sequence ID" value="KAF0515755.1"/>
    <property type="molecule type" value="Genomic_DNA"/>
</dbReference>
<dbReference type="SUPFAM" id="SSF81901">
    <property type="entry name" value="HCP-like"/>
    <property type="match status" value="1"/>
</dbReference>
<comment type="caution">
    <text evidence="4">The sequence shown here is derived from an EMBL/GenBank/DDBJ whole genome shotgun (WGS) entry which is preliminary data.</text>
</comment>
<evidence type="ECO:0000256" key="1">
    <source>
        <dbReference type="ARBA" id="ARBA00022741"/>
    </source>
</evidence>
<dbReference type="InterPro" id="IPR000719">
    <property type="entry name" value="Prot_kinase_dom"/>
</dbReference>
<name>A0A8H4AN84_GIGMA</name>
<dbReference type="InterPro" id="IPR008266">
    <property type="entry name" value="Tyr_kinase_AS"/>
</dbReference>
<dbReference type="InterPro" id="IPR001245">
    <property type="entry name" value="Ser-Thr/Tyr_kinase_cat_dom"/>
</dbReference>
<evidence type="ECO:0000259" key="3">
    <source>
        <dbReference type="PROSITE" id="PS50011"/>
    </source>
</evidence>
<dbReference type="InterPro" id="IPR006597">
    <property type="entry name" value="Sel1-like"/>
</dbReference>
<dbReference type="PROSITE" id="PS00109">
    <property type="entry name" value="PROTEIN_KINASE_TYR"/>
    <property type="match status" value="1"/>
</dbReference>
<dbReference type="Proteomes" id="UP000439903">
    <property type="component" value="Unassembled WGS sequence"/>
</dbReference>
<dbReference type="Pfam" id="PF07714">
    <property type="entry name" value="PK_Tyr_Ser-Thr"/>
    <property type="match status" value="1"/>
</dbReference>
<sequence length="470" mass="54678">MQAARASISILKICAGEFPESTDFFTLKNNTALRNFKIIIKKIEKFFKTQNHNFSRNFRDLNSIKNEFYGLIDEFDNHMRLLNFSMPININQQSAKDKESAKNFDLVNKDTDEMKEQELIRKEITMNANLSPDNFIIEEAPIRGKVRKWHYKPFAKDVALKELLESQKNKPNNLDLQIDITIRARLALEIARGLNYLEEYEIFHHDVRSANVLVDCFEHAKTTNFELSRNFSVAISKSIDISMENVRYMAPEKINNTTIRYNSKCEFRNALWELAEQKLPFSESGLTVFAISQLILDGAMNLKFSSYDVPKKWKQLVLKAIEQTKLKNGSKKRAWETIAKYSEIGNDFTAKYWKGHYLYHKVINFPYSDNERMQLAAEAFKEAADGANLQDAQYMYASCIYKKDPYKAIEYFEKAADQNHTVAMHNLGLLYYLGKHIDVDKKKGEYWFKRAVDGNLDASIEFCKKTGITF</sequence>
<dbReference type="SMART" id="SM00219">
    <property type="entry name" value="TyrKc"/>
    <property type="match status" value="1"/>
</dbReference>
<dbReference type="PANTHER" id="PTHR44329">
    <property type="entry name" value="SERINE/THREONINE-PROTEIN KINASE TNNI3K-RELATED"/>
    <property type="match status" value="1"/>
</dbReference>
<evidence type="ECO:0000313" key="4">
    <source>
        <dbReference type="EMBL" id="KAF0515755.1"/>
    </source>
</evidence>
<dbReference type="Pfam" id="PF08238">
    <property type="entry name" value="Sel1"/>
    <property type="match status" value="2"/>
</dbReference>
<dbReference type="PROSITE" id="PS50011">
    <property type="entry name" value="PROTEIN_KINASE_DOM"/>
    <property type="match status" value="1"/>
</dbReference>
<dbReference type="SMART" id="SM00671">
    <property type="entry name" value="SEL1"/>
    <property type="match status" value="2"/>
</dbReference>